<dbReference type="HAMAP" id="MF_00110">
    <property type="entry name" value="DHQ_synthase"/>
    <property type="match status" value="1"/>
</dbReference>
<dbReference type="Pfam" id="PF24621">
    <property type="entry name" value="DHQS_C"/>
    <property type="match status" value="1"/>
</dbReference>
<dbReference type="InterPro" id="IPR050071">
    <property type="entry name" value="Dehydroquinate_synthase"/>
</dbReference>
<evidence type="ECO:0000256" key="5">
    <source>
        <dbReference type="ARBA" id="ARBA00004496"/>
    </source>
</evidence>
<dbReference type="Pfam" id="PF01761">
    <property type="entry name" value="DHQ_synthase"/>
    <property type="match status" value="1"/>
</dbReference>
<evidence type="ECO:0000256" key="9">
    <source>
        <dbReference type="ARBA" id="ARBA00017684"/>
    </source>
</evidence>
<sequence>MTEKKITVGLGERSYPIVIRTGLLADIGPALKDRQIAKRYGVVSDEHVAGLYGDVLMGSLAAAGLDAELITFPRGETSKNLQTIAMLSSRLAALGFDRRDALIALGGGVTGDITGFLASIYMRGIPFVQVPTTLLAQVDSSVGGKTGVDIPEGKNLVGTFYQPEAVYIDTAVLQSLPESELLGGLAEVIKYGVIIDQDFFHFLESRQNEIRELRQEVIIPMIARCCEIKARVVEQDEREGGLRRILNFGHTIGHAVEAASDFRLIHGLAIAIGMQAAADLAVRTGHLDRGQADRLRRLLTACRLPVTIPAELDRRRIKGYLQTDKKTVNGRVFFVLPTKIGKVIITDEVQEKDIDAVLASG</sequence>
<dbReference type="GO" id="GO:0003856">
    <property type="term" value="F:3-dehydroquinate synthase activity"/>
    <property type="evidence" value="ECO:0007669"/>
    <property type="project" value="UniProtKB-EC"/>
</dbReference>
<dbReference type="InterPro" id="IPR030963">
    <property type="entry name" value="DHQ_synth_fam"/>
</dbReference>
<feature type="domain" description="3-dehydroquinate synthase C-terminal" evidence="20">
    <location>
        <begin position="184"/>
        <end position="327"/>
    </location>
</feature>
<evidence type="ECO:0000256" key="6">
    <source>
        <dbReference type="ARBA" id="ARBA00004661"/>
    </source>
</evidence>
<evidence type="ECO:0000256" key="18">
    <source>
        <dbReference type="ARBA" id="ARBA00023285"/>
    </source>
</evidence>
<evidence type="ECO:0000256" key="11">
    <source>
        <dbReference type="ARBA" id="ARBA00022605"/>
    </source>
</evidence>
<keyword evidence="12" id="KW-0479">Metal-binding</keyword>
<keyword evidence="15" id="KW-0520">NAD</keyword>
<dbReference type="Gene3D" id="1.20.1090.10">
    <property type="entry name" value="Dehydroquinate synthase-like - alpha domain"/>
    <property type="match status" value="1"/>
</dbReference>
<dbReference type="PIRSF" id="PIRSF001455">
    <property type="entry name" value="DHQ_synth"/>
    <property type="match status" value="1"/>
</dbReference>
<dbReference type="FunFam" id="3.40.50.1970:FF:000007">
    <property type="entry name" value="Pentafunctional AROM polypeptide"/>
    <property type="match status" value="1"/>
</dbReference>
<evidence type="ECO:0000256" key="14">
    <source>
        <dbReference type="ARBA" id="ARBA00022833"/>
    </source>
</evidence>
<dbReference type="Gene3D" id="3.40.50.1970">
    <property type="match status" value="1"/>
</dbReference>
<keyword evidence="14" id="KW-0862">Zinc</keyword>
<comment type="cofactor">
    <cofactor evidence="2">
        <name>NAD(+)</name>
        <dbReference type="ChEBI" id="CHEBI:57540"/>
    </cofactor>
</comment>
<comment type="subcellular location">
    <subcellularLocation>
        <location evidence="5">Cytoplasm</location>
    </subcellularLocation>
</comment>
<dbReference type="GO" id="GO:0005737">
    <property type="term" value="C:cytoplasm"/>
    <property type="evidence" value="ECO:0007669"/>
    <property type="project" value="UniProtKB-SubCell"/>
</dbReference>
<keyword evidence="16" id="KW-0057">Aromatic amino acid biosynthesis</keyword>
<evidence type="ECO:0000256" key="13">
    <source>
        <dbReference type="ARBA" id="ARBA00022741"/>
    </source>
</evidence>
<dbReference type="GO" id="GO:0000166">
    <property type="term" value="F:nucleotide binding"/>
    <property type="evidence" value="ECO:0007669"/>
    <property type="project" value="UniProtKB-KW"/>
</dbReference>
<gene>
    <name evidence="21" type="ORF">MNBD_DELTA04-442</name>
</gene>
<accession>A0A3B0VNR2</accession>
<protein>
    <recommendedName>
        <fullName evidence="9">3-dehydroquinate synthase</fullName>
        <ecNumber evidence="8">4.2.3.4</ecNumber>
    </recommendedName>
</protein>
<dbReference type="NCBIfam" id="TIGR01357">
    <property type="entry name" value="aroB"/>
    <property type="match status" value="1"/>
</dbReference>
<dbReference type="AlphaFoldDB" id="A0A3B0VNR2"/>
<evidence type="ECO:0000256" key="3">
    <source>
        <dbReference type="ARBA" id="ARBA00001941"/>
    </source>
</evidence>
<dbReference type="CDD" id="cd08195">
    <property type="entry name" value="DHQS"/>
    <property type="match status" value="1"/>
</dbReference>
<dbReference type="InterPro" id="IPR030960">
    <property type="entry name" value="DHQS/DOIS_N"/>
</dbReference>
<dbReference type="InterPro" id="IPR056179">
    <property type="entry name" value="DHQS_C"/>
</dbReference>
<name>A0A3B0VNR2_9ZZZZ</name>
<evidence type="ECO:0000256" key="8">
    <source>
        <dbReference type="ARBA" id="ARBA00013031"/>
    </source>
</evidence>
<organism evidence="21">
    <name type="scientific">hydrothermal vent metagenome</name>
    <dbReference type="NCBI Taxonomy" id="652676"/>
    <lineage>
        <taxon>unclassified sequences</taxon>
        <taxon>metagenomes</taxon>
        <taxon>ecological metagenomes</taxon>
    </lineage>
</organism>
<dbReference type="GO" id="GO:0046872">
    <property type="term" value="F:metal ion binding"/>
    <property type="evidence" value="ECO:0007669"/>
    <property type="project" value="UniProtKB-KW"/>
</dbReference>
<proteinExistence type="inferred from homology"/>
<dbReference type="GO" id="GO:0009073">
    <property type="term" value="P:aromatic amino acid family biosynthetic process"/>
    <property type="evidence" value="ECO:0007669"/>
    <property type="project" value="UniProtKB-KW"/>
</dbReference>
<dbReference type="PANTHER" id="PTHR43622:SF7">
    <property type="entry name" value="3-DEHYDROQUINATE SYNTHASE, CHLOROPLASTIC"/>
    <property type="match status" value="1"/>
</dbReference>
<evidence type="ECO:0000256" key="12">
    <source>
        <dbReference type="ARBA" id="ARBA00022723"/>
    </source>
</evidence>
<comment type="catalytic activity">
    <reaction evidence="1">
        <text>7-phospho-2-dehydro-3-deoxy-D-arabino-heptonate = 3-dehydroquinate + phosphate</text>
        <dbReference type="Rhea" id="RHEA:21968"/>
        <dbReference type="ChEBI" id="CHEBI:32364"/>
        <dbReference type="ChEBI" id="CHEBI:43474"/>
        <dbReference type="ChEBI" id="CHEBI:58394"/>
        <dbReference type="EC" id="4.2.3.4"/>
    </reaction>
</comment>
<dbReference type="SUPFAM" id="SSF56796">
    <property type="entry name" value="Dehydroquinate synthase-like"/>
    <property type="match status" value="1"/>
</dbReference>
<comment type="similarity">
    <text evidence="7">Belongs to the sugar phosphate cyclases superfamily. Dehydroquinate synthase family.</text>
</comment>
<comment type="cofactor">
    <cofactor evidence="4">
        <name>Zn(2+)</name>
        <dbReference type="ChEBI" id="CHEBI:29105"/>
    </cofactor>
</comment>
<evidence type="ECO:0000259" key="20">
    <source>
        <dbReference type="Pfam" id="PF24621"/>
    </source>
</evidence>
<evidence type="ECO:0000256" key="15">
    <source>
        <dbReference type="ARBA" id="ARBA00023027"/>
    </source>
</evidence>
<evidence type="ECO:0000256" key="16">
    <source>
        <dbReference type="ARBA" id="ARBA00023141"/>
    </source>
</evidence>
<dbReference type="EC" id="4.2.3.4" evidence="8"/>
<comment type="pathway">
    <text evidence="6">Metabolic intermediate biosynthesis; chorismate biosynthesis; chorismate from D-erythrose 4-phosphate and phosphoenolpyruvate: step 2/7.</text>
</comment>
<evidence type="ECO:0000313" key="21">
    <source>
        <dbReference type="EMBL" id="VAW39997.1"/>
    </source>
</evidence>
<keyword evidence="13" id="KW-0547">Nucleotide-binding</keyword>
<keyword evidence="17 21" id="KW-0456">Lyase</keyword>
<reference evidence="21" key="1">
    <citation type="submission" date="2018-06" db="EMBL/GenBank/DDBJ databases">
        <authorList>
            <person name="Zhirakovskaya E."/>
        </authorList>
    </citation>
    <scope>NUCLEOTIDE SEQUENCE</scope>
</reference>
<dbReference type="EMBL" id="UOEY01000093">
    <property type="protein sequence ID" value="VAW39997.1"/>
    <property type="molecule type" value="Genomic_DNA"/>
</dbReference>
<feature type="domain" description="3-dehydroquinate synthase N-terminal" evidence="19">
    <location>
        <begin position="70"/>
        <end position="181"/>
    </location>
</feature>
<comment type="cofactor">
    <cofactor evidence="3">
        <name>Co(2+)</name>
        <dbReference type="ChEBI" id="CHEBI:48828"/>
    </cofactor>
</comment>
<keyword evidence="18" id="KW-0170">Cobalt</keyword>
<evidence type="ECO:0000256" key="1">
    <source>
        <dbReference type="ARBA" id="ARBA00001393"/>
    </source>
</evidence>
<dbReference type="PANTHER" id="PTHR43622">
    <property type="entry name" value="3-DEHYDROQUINATE SYNTHASE"/>
    <property type="match status" value="1"/>
</dbReference>
<evidence type="ECO:0000256" key="17">
    <source>
        <dbReference type="ARBA" id="ARBA00023239"/>
    </source>
</evidence>
<keyword evidence="10" id="KW-0963">Cytoplasm</keyword>
<keyword evidence="11" id="KW-0028">Amino-acid biosynthesis</keyword>
<evidence type="ECO:0000256" key="7">
    <source>
        <dbReference type="ARBA" id="ARBA00005412"/>
    </source>
</evidence>
<evidence type="ECO:0000259" key="19">
    <source>
        <dbReference type="Pfam" id="PF01761"/>
    </source>
</evidence>
<dbReference type="InterPro" id="IPR016037">
    <property type="entry name" value="DHQ_synth_AroB"/>
</dbReference>
<dbReference type="GO" id="GO:0008652">
    <property type="term" value="P:amino acid biosynthetic process"/>
    <property type="evidence" value="ECO:0007669"/>
    <property type="project" value="UniProtKB-KW"/>
</dbReference>
<evidence type="ECO:0000256" key="10">
    <source>
        <dbReference type="ARBA" id="ARBA00022490"/>
    </source>
</evidence>
<evidence type="ECO:0000256" key="4">
    <source>
        <dbReference type="ARBA" id="ARBA00001947"/>
    </source>
</evidence>
<evidence type="ECO:0000256" key="2">
    <source>
        <dbReference type="ARBA" id="ARBA00001911"/>
    </source>
</evidence>